<feature type="signal peptide" evidence="7">
    <location>
        <begin position="1"/>
        <end position="27"/>
    </location>
</feature>
<comment type="caution">
    <text evidence="10">The sequence shown here is derived from an EMBL/GenBank/DDBJ whole genome shotgun (WGS) entry which is preliminary data.</text>
</comment>
<keyword evidence="5" id="KW-1015">Disulfide bond</keyword>
<feature type="domain" description="Thioredoxin-like fold" evidence="9">
    <location>
        <begin position="115"/>
        <end position="237"/>
    </location>
</feature>
<dbReference type="NCBIfam" id="NF008129">
    <property type="entry name" value="PRK10877.1"/>
    <property type="match status" value="1"/>
</dbReference>
<dbReference type="InterPro" id="IPR036249">
    <property type="entry name" value="Thioredoxin-like_sf"/>
</dbReference>
<reference evidence="10 11" key="1">
    <citation type="submission" date="2023-07" db="EMBL/GenBank/DDBJ databases">
        <title>Alkalimonas sp., MEB108 novel, alkaliphilic bacterium isolated from Lonar Lake, India.</title>
        <authorList>
            <person name="Joshi A."/>
            <person name="Thite S."/>
        </authorList>
    </citation>
    <scope>NUCLEOTIDE SEQUENCE [LARGE SCALE GENOMIC DNA]</scope>
    <source>
        <strain evidence="10 11">MEB108</strain>
    </source>
</reference>
<dbReference type="Pfam" id="PF10411">
    <property type="entry name" value="DsbC_N"/>
    <property type="match status" value="1"/>
</dbReference>
<evidence type="ECO:0000256" key="3">
    <source>
        <dbReference type="ARBA" id="ARBA00022729"/>
    </source>
</evidence>
<dbReference type="InterPro" id="IPR033954">
    <property type="entry name" value="DiS-bond_Isoase_DsbC/G"/>
</dbReference>
<keyword evidence="11" id="KW-1185">Reference proteome</keyword>
<dbReference type="Gene3D" id="3.40.30.10">
    <property type="entry name" value="Glutaredoxin"/>
    <property type="match status" value="1"/>
</dbReference>
<evidence type="ECO:0000256" key="1">
    <source>
        <dbReference type="ARBA" id="ARBA00004418"/>
    </source>
</evidence>
<comment type="similarity">
    <text evidence="2 7">Belongs to the thioredoxin family. DsbC subfamily.</text>
</comment>
<keyword evidence="6 7" id="KW-0676">Redox-active center</keyword>
<name>A0ABU7J9S7_9GAMM</name>
<accession>A0ABU7J9S7</accession>
<evidence type="ECO:0000313" key="11">
    <source>
        <dbReference type="Proteomes" id="UP001336314"/>
    </source>
</evidence>
<sequence length="240" mass="26828">MRRFPILSATLLLVLHGLWSSVSLAEAAPAYDEANINRQLSQLGLQVDSMSPSPVDGLVQVFTNRGLFFVSNDGNFFFEGNVFDIQNRQLVNEQQMRPFRQRQLEQHSDYIEYKAKDERHVVTVFTDPSCGYCRRLHQEIADYNKAGITVRYLAFPRGGQGSDTAKELEAIWCSRDKNSAMDRAKAGRSVNSIECRNPVANHYQVGQAFGVTGTPAIVLPSGQMIPGYQPVATLVQQLTN</sequence>
<dbReference type="Pfam" id="PF13098">
    <property type="entry name" value="Thioredoxin_2"/>
    <property type="match status" value="1"/>
</dbReference>
<comment type="subcellular location">
    <subcellularLocation>
        <location evidence="1 7">Periplasm</location>
    </subcellularLocation>
</comment>
<dbReference type="PANTHER" id="PTHR35272:SF3">
    <property type="entry name" value="THIOL:DISULFIDE INTERCHANGE PROTEIN DSBC"/>
    <property type="match status" value="1"/>
</dbReference>
<feature type="chain" id="PRO_5044993642" description="Thiol:disulfide interchange protein" evidence="7">
    <location>
        <begin position="28"/>
        <end position="240"/>
    </location>
</feature>
<keyword evidence="4 7" id="KW-0574">Periplasm</keyword>
<evidence type="ECO:0000256" key="6">
    <source>
        <dbReference type="ARBA" id="ARBA00023284"/>
    </source>
</evidence>
<evidence type="ECO:0000313" key="10">
    <source>
        <dbReference type="EMBL" id="MEE2002737.1"/>
    </source>
</evidence>
<evidence type="ECO:0000256" key="5">
    <source>
        <dbReference type="ARBA" id="ARBA00023157"/>
    </source>
</evidence>
<keyword evidence="3 7" id="KW-0732">Signal</keyword>
<evidence type="ECO:0000259" key="9">
    <source>
        <dbReference type="Pfam" id="PF13098"/>
    </source>
</evidence>
<dbReference type="Gene3D" id="3.10.450.70">
    <property type="entry name" value="Disulphide bond isomerase, DsbC/G, N-terminal"/>
    <property type="match status" value="1"/>
</dbReference>
<dbReference type="EMBL" id="JAUHLI010000016">
    <property type="protein sequence ID" value="MEE2002737.1"/>
    <property type="molecule type" value="Genomic_DNA"/>
</dbReference>
<proteinExistence type="inferred from homology"/>
<organism evidence="10 11">
    <name type="scientific">Alkalimonas cellulosilytica</name>
    <dbReference type="NCBI Taxonomy" id="3058395"/>
    <lineage>
        <taxon>Bacteria</taxon>
        <taxon>Pseudomonadati</taxon>
        <taxon>Pseudomonadota</taxon>
        <taxon>Gammaproteobacteria</taxon>
        <taxon>Alkalimonas</taxon>
    </lineage>
</organism>
<evidence type="ECO:0000259" key="8">
    <source>
        <dbReference type="Pfam" id="PF10411"/>
    </source>
</evidence>
<feature type="domain" description="Disulphide bond isomerase DsbC/G N-terminal" evidence="8">
    <location>
        <begin position="29"/>
        <end position="89"/>
    </location>
</feature>
<protein>
    <recommendedName>
        <fullName evidence="7">Thiol:disulfide interchange protein</fullName>
    </recommendedName>
</protein>
<keyword evidence="10" id="KW-0413">Isomerase</keyword>
<dbReference type="PANTHER" id="PTHR35272">
    <property type="entry name" value="THIOL:DISULFIDE INTERCHANGE PROTEIN DSBC-RELATED"/>
    <property type="match status" value="1"/>
</dbReference>
<gene>
    <name evidence="10" type="primary">dsbC</name>
    <name evidence="10" type="ORF">QWY20_14855</name>
</gene>
<comment type="function">
    <text evidence="7">Required for disulfide bond formation in some periplasmic proteins. Acts by transferring its disulfide bond to other proteins and is reduced in the process.</text>
</comment>
<dbReference type="InterPro" id="IPR051470">
    <property type="entry name" value="Thiol:disulfide_interchange"/>
</dbReference>
<evidence type="ECO:0000256" key="4">
    <source>
        <dbReference type="ARBA" id="ARBA00022764"/>
    </source>
</evidence>
<dbReference type="InterPro" id="IPR012336">
    <property type="entry name" value="Thioredoxin-like_fold"/>
</dbReference>
<dbReference type="RefSeq" id="WP_330129784.1">
    <property type="nucleotide sequence ID" value="NZ_JAUHLI010000016.1"/>
</dbReference>
<dbReference type="SUPFAM" id="SSF54423">
    <property type="entry name" value="DsbC/DsbG N-terminal domain-like"/>
    <property type="match status" value="1"/>
</dbReference>
<dbReference type="InterPro" id="IPR009094">
    <property type="entry name" value="DiS-bond_isomerase_DsbC/G_N_sf"/>
</dbReference>
<dbReference type="GO" id="GO:0003756">
    <property type="term" value="F:protein disulfide isomerase activity"/>
    <property type="evidence" value="ECO:0007669"/>
    <property type="project" value="UniProtKB-EC"/>
</dbReference>
<dbReference type="Proteomes" id="UP001336314">
    <property type="component" value="Unassembled WGS sequence"/>
</dbReference>
<evidence type="ECO:0000256" key="2">
    <source>
        <dbReference type="ARBA" id="ARBA00009813"/>
    </source>
</evidence>
<dbReference type="SUPFAM" id="SSF52833">
    <property type="entry name" value="Thioredoxin-like"/>
    <property type="match status" value="1"/>
</dbReference>
<dbReference type="CDD" id="cd03020">
    <property type="entry name" value="DsbA_DsbC_DsbG"/>
    <property type="match status" value="1"/>
</dbReference>
<evidence type="ECO:0000256" key="7">
    <source>
        <dbReference type="RuleBase" id="RU364038"/>
    </source>
</evidence>
<dbReference type="InterPro" id="IPR018950">
    <property type="entry name" value="DiS-bond_isomerase_DsbC/G_N"/>
</dbReference>